<evidence type="ECO:0000313" key="1">
    <source>
        <dbReference type="EMBL" id="KAI3744830.1"/>
    </source>
</evidence>
<dbReference type="Proteomes" id="UP001056120">
    <property type="component" value="Linkage Group LG19"/>
</dbReference>
<comment type="caution">
    <text evidence="1">The sequence shown here is derived from an EMBL/GenBank/DDBJ whole genome shotgun (WGS) entry which is preliminary data.</text>
</comment>
<name>A0ACB9DEC5_9ASTR</name>
<evidence type="ECO:0000313" key="2">
    <source>
        <dbReference type="Proteomes" id="UP001056120"/>
    </source>
</evidence>
<sequence length="84" mass="8907">MGMGRPGHTLSRGSGDAVTGACPNAVGYAGFEYGLFRGMKVVTPFKPRQGNMRGWDTSSAAVGHPMVLGMTAQVAFRRDRDGFV</sequence>
<organism evidence="1 2">
    <name type="scientific">Smallanthus sonchifolius</name>
    <dbReference type="NCBI Taxonomy" id="185202"/>
    <lineage>
        <taxon>Eukaryota</taxon>
        <taxon>Viridiplantae</taxon>
        <taxon>Streptophyta</taxon>
        <taxon>Embryophyta</taxon>
        <taxon>Tracheophyta</taxon>
        <taxon>Spermatophyta</taxon>
        <taxon>Magnoliopsida</taxon>
        <taxon>eudicotyledons</taxon>
        <taxon>Gunneridae</taxon>
        <taxon>Pentapetalae</taxon>
        <taxon>asterids</taxon>
        <taxon>campanulids</taxon>
        <taxon>Asterales</taxon>
        <taxon>Asteraceae</taxon>
        <taxon>Asteroideae</taxon>
        <taxon>Heliantheae alliance</taxon>
        <taxon>Millerieae</taxon>
        <taxon>Smallanthus</taxon>
    </lineage>
</organism>
<proteinExistence type="predicted"/>
<keyword evidence="2" id="KW-1185">Reference proteome</keyword>
<gene>
    <name evidence="1" type="ORF">L1987_57923</name>
</gene>
<accession>A0ACB9DEC5</accession>
<protein>
    <submittedName>
        <fullName evidence="1">Uncharacterized protein</fullName>
    </submittedName>
</protein>
<reference evidence="2" key="1">
    <citation type="journal article" date="2022" name="Mol. Ecol. Resour.">
        <title>The genomes of chicory, endive, great burdock and yacon provide insights into Asteraceae palaeo-polyploidization history and plant inulin production.</title>
        <authorList>
            <person name="Fan W."/>
            <person name="Wang S."/>
            <person name="Wang H."/>
            <person name="Wang A."/>
            <person name="Jiang F."/>
            <person name="Liu H."/>
            <person name="Zhao H."/>
            <person name="Xu D."/>
            <person name="Zhang Y."/>
        </authorList>
    </citation>
    <scope>NUCLEOTIDE SEQUENCE [LARGE SCALE GENOMIC DNA]</scope>
    <source>
        <strain evidence="2">cv. Yunnan</strain>
    </source>
</reference>
<dbReference type="EMBL" id="CM042036">
    <property type="protein sequence ID" value="KAI3744830.1"/>
    <property type="molecule type" value="Genomic_DNA"/>
</dbReference>
<reference evidence="1 2" key="2">
    <citation type="journal article" date="2022" name="Mol. Ecol. Resour.">
        <title>The genomes of chicory, endive, great burdock and yacon provide insights into Asteraceae paleo-polyploidization history and plant inulin production.</title>
        <authorList>
            <person name="Fan W."/>
            <person name="Wang S."/>
            <person name="Wang H."/>
            <person name="Wang A."/>
            <person name="Jiang F."/>
            <person name="Liu H."/>
            <person name="Zhao H."/>
            <person name="Xu D."/>
            <person name="Zhang Y."/>
        </authorList>
    </citation>
    <scope>NUCLEOTIDE SEQUENCE [LARGE SCALE GENOMIC DNA]</scope>
    <source>
        <strain evidence="2">cv. Yunnan</strain>
        <tissue evidence="1">Leaves</tissue>
    </source>
</reference>